<sequence>MLKRLTQVFALAALLAATFFGGAFAQKLVIESWRTDDLKLWKDVIIPAFNKHYPDIEVVFAPTAPAEYNAVLDSKLQAGTAGDLITCRPFGKSLELFNKGHLAPLGDLPGMENFTDFAKVAWTTDDGATTYCVPMASVIHGFLYNKDLFAKYGFQPPKTYEEFMDLLAQMKKKAPALAPLVMGTKDQWEAATMGWHNIAPNYYGGEAGRRAFLAGKEGFHTDGFLEAYKALAQWAPYLPRGYKAVSYSDAQQLFTQGRGFIYPAGSWDIGVFRQMNPKLNMGAFKAPPPAGASKSYISDHQDIALGLNPASKNPEAAKKFLSWLTTREFAELYGNALPGFFPLHNYDITITDPVANEFLSWRQTSEGTFRMTYYKLSDQKPDAETDLWTASVNILNGKMQPEEAAKWMECRLASWYGPHKHFASELNCK</sequence>
<dbReference type="Pfam" id="PF01547">
    <property type="entry name" value="SBP_bac_1"/>
    <property type="match status" value="1"/>
</dbReference>
<dbReference type="Gene3D" id="3.40.190.10">
    <property type="entry name" value="Periplasmic binding protein-like II"/>
    <property type="match status" value="2"/>
</dbReference>
<dbReference type="PANTHER" id="PTHR43649">
    <property type="entry name" value="ARABINOSE-BINDING PROTEIN-RELATED"/>
    <property type="match status" value="1"/>
</dbReference>
<dbReference type="Proteomes" id="UP000321827">
    <property type="component" value="Unassembled WGS sequence"/>
</dbReference>
<feature type="chain" id="PRO_5021892983" description="Probable sugar-binding periplasmic protein" evidence="7">
    <location>
        <begin position="26"/>
        <end position="429"/>
    </location>
</feature>
<dbReference type="InterPro" id="IPR050490">
    <property type="entry name" value="Bact_solute-bd_prot1"/>
</dbReference>
<evidence type="ECO:0000256" key="6">
    <source>
        <dbReference type="ARBA" id="ARBA00049753"/>
    </source>
</evidence>
<comment type="similarity">
    <text evidence="2">Belongs to the bacterial solute-binding protein 1 family.</text>
</comment>
<dbReference type="PANTHER" id="PTHR43649:SF28">
    <property type="entry name" value="BINDING PROTEIN COMPONENT OF ABC SUGAR TRANSPORTER-RELATED"/>
    <property type="match status" value="1"/>
</dbReference>
<dbReference type="PROSITE" id="PS01037">
    <property type="entry name" value="SBP_BACTERIAL_1"/>
    <property type="match status" value="1"/>
</dbReference>
<comment type="function">
    <text evidence="5">Part of a binding-protein-dependent transport system for a sugar.</text>
</comment>
<organism evidence="8 9">
    <name type="scientific">Oceanithermus desulfurans NBRC 100063</name>
    <dbReference type="NCBI Taxonomy" id="1227550"/>
    <lineage>
        <taxon>Bacteria</taxon>
        <taxon>Thermotogati</taxon>
        <taxon>Deinococcota</taxon>
        <taxon>Deinococci</taxon>
        <taxon>Thermales</taxon>
        <taxon>Thermaceae</taxon>
        <taxon>Oceanithermus</taxon>
    </lineage>
</organism>
<proteinExistence type="inferred from homology"/>
<dbReference type="EMBL" id="BJXN01000005">
    <property type="protein sequence ID" value="GEM89566.1"/>
    <property type="molecule type" value="Genomic_DNA"/>
</dbReference>
<comment type="subcellular location">
    <subcellularLocation>
        <location evidence="1">Cell envelope</location>
    </subcellularLocation>
</comment>
<feature type="signal peptide" evidence="7">
    <location>
        <begin position="1"/>
        <end position="25"/>
    </location>
</feature>
<keyword evidence="4 7" id="KW-0732">Signal</keyword>
<evidence type="ECO:0000256" key="5">
    <source>
        <dbReference type="ARBA" id="ARBA00049629"/>
    </source>
</evidence>
<dbReference type="GO" id="GO:0055085">
    <property type="term" value="P:transmembrane transport"/>
    <property type="evidence" value="ECO:0007669"/>
    <property type="project" value="InterPro"/>
</dbReference>
<dbReference type="InterPro" id="IPR006059">
    <property type="entry name" value="SBP"/>
</dbReference>
<dbReference type="AlphaFoldDB" id="A0A511RL90"/>
<evidence type="ECO:0000313" key="9">
    <source>
        <dbReference type="Proteomes" id="UP000321827"/>
    </source>
</evidence>
<accession>A0A511RL90</accession>
<evidence type="ECO:0000256" key="1">
    <source>
        <dbReference type="ARBA" id="ARBA00004196"/>
    </source>
</evidence>
<dbReference type="GO" id="GO:0030313">
    <property type="term" value="C:cell envelope"/>
    <property type="evidence" value="ECO:0007669"/>
    <property type="project" value="UniProtKB-SubCell"/>
</dbReference>
<keyword evidence="3" id="KW-0813">Transport</keyword>
<evidence type="ECO:0000256" key="7">
    <source>
        <dbReference type="SAM" id="SignalP"/>
    </source>
</evidence>
<evidence type="ECO:0000313" key="8">
    <source>
        <dbReference type="EMBL" id="GEM89566.1"/>
    </source>
</evidence>
<evidence type="ECO:0000256" key="3">
    <source>
        <dbReference type="ARBA" id="ARBA00022448"/>
    </source>
</evidence>
<gene>
    <name evidence="8" type="ORF">ODE01S_10000</name>
</gene>
<comment type="caution">
    <text evidence="8">The sequence shown here is derived from an EMBL/GenBank/DDBJ whole genome shotgun (WGS) entry which is preliminary data.</text>
</comment>
<protein>
    <recommendedName>
        <fullName evidence="6">Probable sugar-binding periplasmic protein</fullName>
    </recommendedName>
</protein>
<reference evidence="8 9" key="1">
    <citation type="submission" date="2019-07" db="EMBL/GenBank/DDBJ databases">
        <title>Whole genome shotgun sequence of Oceanithermus desulfurans NBRC 100063.</title>
        <authorList>
            <person name="Hosoyama A."/>
            <person name="Uohara A."/>
            <person name="Ohji S."/>
            <person name="Ichikawa N."/>
        </authorList>
    </citation>
    <scope>NUCLEOTIDE SEQUENCE [LARGE SCALE GENOMIC DNA]</scope>
    <source>
        <strain evidence="8 9">NBRC 100063</strain>
    </source>
</reference>
<evidence type="ECO:0000256" key="2">
    <source>
        <dbReference type="ARBA" id="ARBA00008520"/>
    </source>
</evidence>
<name>A0A511RL90_9DEIN</name>
<evidence type="ECO:0000256" key="4">
    <source>
        <dbReference type="ARBA" id="ARBA00022729"/>
    </source>
</evidence>
<dbReference type="InterPro" id="IPR006061">
    <property type="entry name" value="SBP_1_CS"/>
</dbReference>
<dbReference type="SUPFAM" id="SSF53850">
    <property type="entry name" value="Periplasmic binding protein-like II"/>
    <property type="match status" value="1"/>
</dbReference>
<dbReference type="RefSeq" id="WP_183677643.1">
    <property type="nucleotide sequence ID" value="NZ_BJXN01000005.1"/>
</dbReference>